<keyword evidence="3" id="KW-1185">Reference proteome</keyword>
<evidence type="ECO:0000313" key="2">
    <source>
        <dbReference type="EMBL" id="MQT17752.1"/>
    </source>
</evidence>
<comment type="caution">
    <text evidence="2">The sequence shown here is derived from an EMBL/GenBank/DDBJ whole genome shotgun (WGS) entry which is preliminary data.</text>
</comment>
<accession>A0A7C9GPQ3</accession>
<feature type="signal peptide" evidence="1">
    <location>
        <begin position="1"/>
        <end position="21"/>
    </location>
</feature>
<dbReference type="RefSeq" id="WP_152578181.1">
    <property type="nucleotide sequence ID" value="NZ_JAATJI010000002.1"/>
</dbReference>
<dbReference type="EMBL" id="WIOL01000003">
    <property type="protein sequence ID" value="MQT17752.1"/>
    <property type="molecule type" value="Genomic_DNA"/>
</dbReference>
<proteinExistence type="predicted"/>
<dbReference type="Proteomes" id="UP000481327">
    <property type="component" value="Unassembled WGS sequence"/>
</dbReference>
<sequence>MRVFSMLLTGVALATASVATAQAPAAAPAASVTDQLKAGATVYDTAGGEAAKVESVNGDMVTVDTGTNKLAIPVASFGAGANGPVLTTTKAQLDAAAGQAANEAKAALMAKLVPGTEVRGQAGQTVIGSVKSVAGDLVLVTTPKGDVNVPATSFTNGPSGLLLQMSAEDFNKAVEASKG</sequence>
<gene>
    <name evidence="2" type="ORF">F3168_10830</name>
</gene>
<evidence type="ECO:0008006" key="4">
    <source>
        <dbReference type="Google" id="ProtNLM"/>
    </source>
</evidence>
<dbReference type="AlphaFoldDB" id="A0A7C9GPQ3"/>
<organism evidence="2 3">
    <name type="scientific">Sandarakinorhabdus fusca</name>
    <dbReference type="NCBI Taxonomy" id="1439888"/>
    <lineage>
        <taxon>Bacteria</taxon>
        <taxon>Pseudomonadati</taxon>
        <taxon>Pseudomonadota</taxon>
        <taxon>Alphaproteobacteria</taxon>
        <taxon>Sphingomonadales</taxon>
        <taxon>Sphingosinicellaceae</taxon>
        <taxon>Sandarakinorhabdus</taxon>
    </lineage>
</organism>
<reference evidence="2 3" key="1">
    <citation type="submission" date="2019-09" db="EMBL/GenBank/DDBJ databases">
        <title>Polymorphobacter sp. isolated from a lake in China.</title>
        <authorList>
            <person name="Liu Z."/>
        </authorList>
    </citation>
    <scope>NUCLEOTIDE SEQUENCE [LARGE SCALE GENOMIC DNA]</scope>
    <source>
        <strain evidence="2 3">D40P</strain>
    </source>
</reference>
<evidence type="ECO:0000256" key="1">
    <source>
        <dbReference type="SAM" id="SignalP"/>
    </source>
</evidence>
<protein>
    <recommendedName>
        <fullName evidence="4">Preprotein translocase subunit YajC</fullName>
    </recommendedName>
</protein>
<feature type="chain" id="PRO_5028892625" description="Preprotein translocase subunit YajC" evidence="1">
    <location>
        <begin position="22"/>
        <end position="179"/>
    </location>
</feature>
<keyword evidence="1" id="KW-0732">Signal</keyword>
<evidence type="ECO:0000313" key="3">
    <source>
        <dbReference type="Proteomes" id="UP000481327"/>
    </source>
</evidence>
<name>A0A7C9GPQ3_9SPHN</name>
<dbReference type="OrthoDB" id="7508530at2"/>